<dbReference type="SMART" id="SM00248">
    <property type="entry name" value="ANK"/>
    <property type="match status" value="6"/>
</dbReference>
<organism evidence="1 2">
    <name type="scientific">Cotonvirus japonicus</name>
    <dbReference type="NCBI Taxonomy" id="2811091"/>
    <lineage>
        <taxon>Viruses</taxon>
        <taxon>Varidnaviria</taxon>
        <taxon>Bamfordvirae</taxon>
        <taxon>Nucleocytoviricota</taxon>
        <taxon>Megaviricetes</taxon>
        <taxon>Imitervirales</taxon>
        <taxon>Mimiviridae</taxon>
        <taxon>Megamimivirinae</taxon>
        <taxon>Cotonvirus</taxon>
        <taxon>Cotonvirus japonicum</taxon>
    </lineage>
</organism>
<dbReference type="InterPro" id="IPR002110">
    <property type="entry name" value="Ankyrin_rpt"/>
</dbReference>
<evidence type="ECO:0000313" key="1">
    <source>
        <dbReference type="EMBL" id="BCS83390.1"/>
    </source>
</evidence>
<keyword evidence="2" id="KW-1185">Reference proteome</keyword>
<dbReference type="EMBL" id="AP024483">
    <property type="protein sequence ID" value="BCS83390.1"/>
    <property type="molecule type" value="Genomic_DNA"/>
</dbReference>
<sequence length="475" mass="55801">MYFIDTDDDYFIPKLYDHENILSCLDCSVHIENGFIQEILCDNFIITIGSYVNKNDVKKFYGRKFLLNDIETIKIFAPLSNTESIESLLFWCVKNSRLDYIQIIYDLGINIDVKYHKKINIIDVAVGQNNYEIVKYLIDIGCQYKNGLKFLSFPYIIDKNIIELLVENKNYDIEYIKYLVEHIIYFGYDVNIICVLVELGYDINSMNYGALLYCTTNISVDKLKQLFNHVNIKNLSQNKEKCRDIFLNVCNYCCLDAVKFMEELGLISELHPDYNYEILKRSMHNKNESVEIFNYLISIGYFYKNFFSNFMTICAIPLNKNMINRLIELGLELGIDILKNGDTYHALIYSIQSVNKYITGYLIEIGVKFDYEELYKLVIKNNDYDLINLLAERGADINFCIKYAVSIGNFKMAKFLKNLGAEYNDTEYAMREIIDQLLKKITNLINVDKFEYMDSKVLIDTWIDKGMCQDYWIMD</sequence>
<dbReference type="GeneID" id="80558595"/>
<evidence type="ECO:0008006" key="3">
    <source>
        <dbReference type="Google" id="ProtNLM"/>
    </source>
</evidence>
<name>A0ABM7NT89_9VIRU</name>
<reference evidence="1 2" key="1">
    <citation type="submission" date="2021-02" db="EMBL/GenBank/DDBJ databases">
        <title>Cotonvirus japonicus, which uses Golgi apparatus of host cells for its virion factory, phylogenetically links tailed tupanvirus and icosahedral mimivirus.</title>
        <authorList>
            <person name="Takahashi H."/>
            <person name="Fukaya S."/>
            <person name="Song C."/>
            <person name="Murata K."/>
            <person name="Takemura M."/>
        </authorList>
    </citation>
    <scope>NUCLEOTIDE SEQUENCE [LARGE SCALE GENOMIC DNA]</scope>
</reference>
<dbReference type="SUPFAM" id="SSF48403">
    <property type="entry name" value="Ankyrin repeat"/>
    <property type="match status" value="1"/>
</dbReference>
<dbReference type="InterPro" id="IPR036770">
    <property type="entry name" value="Ankyrin_rpt-contain_sf"/>
</dbReference>
<dbReference type="Gene3D" id="1.25.40.20">
    <property type="entry name" value="Ankyrin repeat-containing domain"/>
    <property type="match status" value="2"/>
</dbReference>
<dbReference type="Proteomes" id="UP001321479">
    <property type="component" value="Segment"/>
</dbReference>
<accession>A0ABM7NT89</accession>
<evidence type="ECO:0000313" key="2">
    <source>
        <dbReference type="Proteomes" id="UP001321479"/>
    </source>
</evidence>
<dbReference type="RefSeq" id="YP_010841998.1">
    <property type="nucleotide sequence ID" value="NC_079139.1"/>
</dbReference>
<proteinExistence type="predicted"/>
<protein>
    <recommendedName>
        <fullName evidence="3">Ankyrin repeat protein</fullName>
    </recommendedName>
</protein>